<dbReference type="Pfam" id="PF07687">
    <property type="entry name" value="M20_dimer"/>
    <property type="match status" value="1"/>
</dbReference>
<gene>
    <name evidence="3" type="ORF">V1633_10200</name>
</gene>
<dbReference type="InterPro" id="IPR036264">
    <property type="entry name" value="Bact_exopeptidase_dim_dom"/>
</dbReference>
<comment type="caution">
    <text evidence="3">The sequence shown here is derived from an EMBL/GenBank/DDBJ whole genome shotgun (WGS) entry which is preliminary data.</text>
</comment>
<evidence type="ECO:0000313" key="4">
    <source>
        <dbReference type="Proteomes" id="UP001332243"/>
    </source>
</evidence>
<keyword evidence="4" id="KW-1185">Reference proteome</keyword>
<dbReference type="InterPro" id="IPR011650">
    <property type="entry name" value="Peptidase_M20_dimer"/>
</dbReference>
<organism evidence="3 4">
    <name type="scientific">Plantactinospora sonchi</name>
    <dbReference type="NCBI Taxonomy" id="1544735"/>
    <lineage>
        <taxon>Bacteria</taxon>
        <taxon>Bacillati</taxon>
        <taxon>Actinomycetota</taxon>
        <taxon>Actinomycetes</taxon>
        <taxon>Micromonosporales</taxon>
        <taxon>Micromonosporaceae</taxon>
        <taxon>Plantactinospora</taxon>
    </lineage>
</organism>
<dbReference type="PANTHER" id="PTHR30575:SF0">
    <property type="entry name" value="XAA-ARG DIPEPTIDASE"/>
    <property type="match status" value="1"/>
</dbReference>
<reference evidence="3 4" key="1">
    <citation type="submission" date="2024-01" db="EMBL/GenBank/DDBJ databases">
        <title>Genome insights into Plantactinospora sonchi sp. nov.</title>
        <authorList>
            <person name="Wang L."/>
        </authorList>
    </citation>
    <scope>NUCLEOTIDE SEQUENCE [LARGE SCALE GENOMIC DNA]</scope>
    <source>
        <strain evidence="3 4">NEAU-QY2</strain>
    </source>
</reference>
<dbReference type="InterPro" id="IPR052030">
    <property type="entry name" value="Peptidase_M20/M20A_hydrolases"/>
</dbReference>
<dbReference type="InterPro" id="IPR017144">
    <property type="entry name" value="Xaa-Arg_dipeptidase"/>
</dbReference>
<dbReference type="PANTHER" id="PTHR30575">
    <property type="entry name" value="PEPTIDASE M20"/>
    <property type="match status" value="1"/>
</dbReference>
<protein>
    <recommendedName>
        <fullName evidence="1">Peptidase M20 domain-containing protein 2</fullName>
    </recommendedName>
</protein>
<evidence type="ECO:0000313" key="3">
    <source>
        <dbReference type="EMBL" id="MEE6258861.1"/>
    </source>
</evidence>
<evidence type="ECO:0000259" key="2">
    <source>
        <dbReference type="Pfam" id="PF07687"/>
    </source>
</evidence>
<dbReference type="InterPro" id="IPR002933">
    <property type="entry name" value="Peptidase_M20"/>
</dbReference>
<name>A0ABU7RQZ6_9ACTN</name>
<dbReference type="EMBL" id="JAZGQK010000007">
    <property type="protein sequence ID" value="MEE6258861.1"/>
    <property type="molecule type" value="Genomic_DNA"/>
</dbReference>
<dbReference type="SUPFAM" id="SSF55031">
    <property type="entry name" value="Bacterial exopeptidase dimerisation domain"/>
    <property type="match status" value="1"/>
</dbReference>
<dbReference type="Gene3D" id="3.40.630.10">
    <property type="entry name" value="Zn peptidases"/>
    <property type="match status" value="1"/>
</dbReference>
<dbReference type="Proteomes" id="UP001332243">
    <property type="component" value="Unassembled WGS sequence"/>
</dbReference>
<dbReference type="PIRSF" id="PIRSF037226">
    <property type="entry name" value="Amidohydrolase_ACY1L2_prd"/>
    <property type="match status" value="1"/>
</dbReference>
<evidence type="ECO:0000256" key="1">
    <source>
        <dbReference type="PIRNR" id="PIRNR037226"/>
    </source>
</evidence>
<dbReference type="Gene3D" id="3.30.70.360">
    <property type="match status" value="1"/>
</dbReference>
<accession>A0ABU7RQZ6</accession>
<dbReference type="NCBIfam" id="TIGR01891">
    <property type="entry name" value="amidohydrolases"/>
    <property type="match status" value="1"/>
</dbReference>
<feature type="domain" description="Peptidase M20 dimerisation" evidence="2">
    <location>
        <begin position="171"/>
        <end position="265"/>
    </location>
</feature>
<dbReference type="InterPro" id="IPR017439">
    <property type="entry name" value="Amidohydrolase"/>
</dbReference>
<dbReference type="CDD" id="cd03887">
    <property type="entry name" value="M20_Acy1L2"/>
    <property type="match status" value="1"/>
</dbReference>
<dbReference type="SUPFAM" id="SSF53187">
    <property type="entry name" value="Zn-dependent exopeptidases"/>
    <property type="match status" value="1"/>
</dbReference>
<sequence length="395" mass="40949">MTDPDRYARIHTAITGMADRLWEISTALHARPELAFAEHHAARVLSDELASAGFAITTGVAGLPTAFTGTFGRGCAPRVALLMEYDALPDLGHACGHNLIAAAGLGAAIALARAVPTPDGTVLAIGTPAEERGGGKVTEVEHGVFDGVDAALMFHPAGRTWSAPMLTAFTEVTVAMHGRAAHPTGDPAGGINALDALVRAFTAIMAQNKHLPAGSNIHGIITHGGTATNIIPDHAEARFAVRSSTSPGLTSLRETIAEYANRAARAVGATVEVRTAGPTYDHFRNNEPLADRFAAHLDRAGIAADPPQPDVFLGSSDIGNVSTVVPTIHPLVAIADTAVSDHTAEFAAAAKSPRARNALLAAAEALACTASDVLVDARFRDNVQHQFLAAQRAGR</sequence>
<comment type="similarity">
    <text evidence="1">Belongs to the peptidase M20A family.</text>
</comment>
<proteinExistence type="inferred from homology"/>
<dbReference type="RefSeq" id="WP_331214200.1">
    <property type="nucleotide sequence ID" value="NZ_JAZGQK010000007.1"/>
</dbReference>
<dbReference type="Pfam" id="PF01546">
    <property type="entry name" value="Peptidase_M20"/>
    <property type="match status" value="1"/>
</dbReference>